<accession>A0ABP8J364</accession>
<evidence type="ECO:0000313" key="3">
    <source>
        <dbReference type="EMBL" id="GAA4384227.1"/>
    </source>
</evidence>
<dbReference type="InterPro" id="IPR049874">
    <property type="entry name" value="ROK_cs"/>
</dbReference>
<dbReference type="InterPro" id="IPR011991">
    <property type="entry name" value="ArsR-like_HTH"/>
</dbReference>
<dbReference type="RefSeq" id="WP_344990238.1">
    <property type="nucleotide sequence ID" value="NZ_BAABFR010000004.1"/>
</dbReference>
<organism evidence="3 4">
    <name type="scientific">Tsukamurella soli</name>
    <dbReference type="NCBI Taxonomy" id="644556"/>
    <lineage>
        <taxon>Bacteria</taxon>
        <taxon>Bacillati</taxon>
        <taxon>Actinomycetota</taxon>
        <taxon>Actinomycetes</taxon>
        <taxon>Mycobacteriales</taxon>
        <taxon>Tsukamurellaceae</taxon>
        <taxon>Tsukamurella</taxon>
    </lineage>
</organism>
<dbReference type="InterPro" id="IPR036388">
    <property type="entry name" value="WH-like_DNA-bd_sf"/>
</dbReference>
<dbReference type="SUPFAM" id="SSF46785">
    <property type="entry name" value="Winged helix' DNA-binding domain"/>
    <property type="match status" value="1"/>
</dbReference>
<gene>
    <name evidence="3" type="ORF">GCM10023147_04420</name>
</gene>
<dbReference type="CDD" id="cd00090">
    <property type="entry name" value="HTH_ARSR"/>
    <property type="match status" value="1"/>
</dbReference>
<dbReference type="PANTHER" id="PTHR18964:SF173">
    <property type="entry name" value="GLUCOKINASE"/>
    <property type="match status" value="1"/>
</dbReference>
<proteinExistence type="inferred from homology"/>
<feature type="domain" description="DUF7343" evidence="2">
    <location>
        <begin position="16"/>
        <end position="66"/>
    </location>
</feature>
<dbReference type="InterPro" id="IPR043129">
    <property type="entry name" value="ATPase_NBD"/>
</dbReference>
<dbReference type="PROSITE" id="PS01125">
    <property type="entry name" value="ROK"/>
    <property type="match status" value="1"/>
</dbReference>
<name>A0ABP8J364_9ACTN</name>
<dbReference type="SUPFAM" id="SSF53067">
    <property type="entry name" value="Actin-like ATPase domain"/>
    <property type="match status" value="1"/>
</dbReference>
<dbReference type="PANTHER" id="PTHR18964">
    <property type="entry name" value="ROK (REPRESSOR, ORF, KINASE) FAMILY"/>
    <property type="match status" value="1"/>
</dbReference>
<dbReference type="Pfam" id="PF00480">
    <property type="entry name" value="ROK"/>
    <property type="match status" value="1"/>
</dbReference>
<comment type="similarity">
    <text evidence="1">Belongs to the ROK (NagC/XylR) family.</text>
</comment>
<dbReference type="InterPro" id="IPR055767">
    <property type="entry name" value="DUF7343"/>
</dbReference>
<dbReference type="Gene3D" id="3.30.420.40">
    <property type="match status" value="2"/>
</dbReference>
<reference evidence="4" key="1">
    <citation type="journal article" date="2019" name="Int. J. Syst. Evol. Microbiol.">
        <title>The Global Catalogue of Microorganisms (GCM) 10K type strain sequencing project: providing services to taxonomists for standard genome sequencing and annotation.</title>
        <authorList>
            <consortium name="The Broad Institute Genomics Platform"/>
            <consortium name="The Broad Institute Genome Sequencing Center for Infectious Disease"/>
            <person name="Wu L."/>
            <person name="Ma J."/>
        </authorList>
    </citation>
    <scope>NUCLEOTIDE SEQUENCE [LARGE SCALE GENOMIC DNA]</scope>
    <source>
        <strain evidence="4">JCM 17688</strain>
    </source>
</reference>
<sequence>MTPVGRPGSPSALRIQNRTRVIGALRTHGEMTQAALARQTGLAPATVSNIVRELAADGDVRVAAAGGRARRVRLAAQTGNVIGVDYGHRHVTVAVSDHTHRILAERRAELDTGITAEAGLTIAARLVDAAMAAAGIDRSAVVGAGMGLPAPIDAATGIVGSPSILPGWVGIRAGELATAAMDLPVRMRVDNDANLGALAEHRWGGGVGVADMAYLKLSDGVGAGLIVGGTVYSGASGTAGEIGHTTIDEFGDVCRCGNRGCLETLVSARRVISLLKSTGESPPRTISEVVRRADTGDRACARVLEDVGHQVGRAVADLCSLLNPSLLLVGGELGQAAPLLIPAIRQVVLRCGVPSAAEQLDIRLGRLGARTHVYGAIALAIADADGQLTQ</sequence>
<dbReference type="InterPro" id="IPR036390">
    <property type="entry name" value="WH_DNA-bd_sf"/>
</dbReference>
<keyword evidence="4" id="KW-1185">Reference proteome</keyword>
<dbReference type="Gene3D" id="1.10.10.10">
    <property type="entry name" value="Winged helix-like DNA-binding domain superfamily/Winged helix DNA-binding domain"/>
    <property type="match status" value="1"/>
</dbReference>
<dbReference type="Pfam" id="PF24034">
    <property type="entry name" value="DUF7343"/>
    <property type="match status" value="1"/>
</dbReference>
<evidence type="ECO:0000259" key="2">
    <source>
        <dbReference type="Pfam" id="PF24034"/>
    </source>
</evidence>
<protein>
    <submittedName>
        <fullName evidence="3">ROK family transcriptional regulator</fullName>
    </submittedName>
</protein>
<dbReference type="EMBL" id="BAABFR010000004">
    <property type="protein sequence ID" value="GAA4384227.1"/>
    <property type="molecule type" value="Genomic_DNA"/>
</dbReference>
<evidence type="ECO:0000256" key="1">
    <source>
        <dbReference type="ARBA" id="ARBA00006479"/>
    </source>
</evidence>
<dbReference type="Proteomes" id="UP001500635">
    <property type="component" value="Unassembled WGS sequence"/>
</dbReference>
<evidence type="ECO:0000313" key="4">
    <source>
        <dbReference type="Proteomes" id="UP001500635"/>
    </source>
</evidence>
<dbReference type="InterPro" id="IPR000600">
    <property type="entry name" value="ROK"/>
</dbReference>
<comment type="caution">
    <text evidence="3">The sequence shown here is derived from an EMBL/GenBank/DDBJ whole genome shotgun (WGS) entry which is preliminary data.</text>
</comment>